<dbReference type="AlphaFoldDB" id="A0AAJ7X347"/>
<proteinExistence type="predicted"/>
<feature type="region of interest" description="Disordered" evidence="1">
    <location>
        <begin position="185"/>
        <end position="216"/>
    </location>
</feature>
<evidence type="ECO:0000313" key="3">
    <source>
        <dbReference type="RefSeq" id="XP_032819561.1"/>
    </source>
</evidence>
<feature type="region of interest" description="Disordered" evidence="1">
    <location>
        <begin position="95"/>
        <end position="136"/>
    </location>
</feature>
<dbReference type="RefSeq" id="XP_032819561.1">
    <property type="nucleotide sequence ID" value="XM_032963670.1"/>
</dbReference>
<organism evidence="2 3">
    <name type="scientific">Petromyzon marinus</name>
    <name type="common">Sea lamprey</name>
    <dbReference type="NCBI Taxonomy" id="7757"/>
    <lineage>
        <taxon>Eukaryota</taxon>
        <taxon>Metazoa</taxon>
        <taxon>Chordata</taxon>
        <taxon>Craniata</taxon>
        <taxon>Vertebrata</taxon>
        <taxon>Cyclostomata</taxon>
        <taxon>Hyperoartia</taxon>
        <taxon>Petromyzontiformes</taxon>
        <taxon>Petromyzontidae</taxon>
        <taxon>Petromyzon</taxon>
    </lineage>
</organism>
<reference evidence="3" key="1">
    <citation type="submission" date="2025-08" db="UniProtKB">
        <authorList>
            <consortium name="RefSeq"/>
        </authorList>
    </citation>
    <scope>IDENTIFICATION</scope>
    <source>
        <tissue evidence="3">Sperm</tissue>
    </source>
</reference>
<evidence type="ECO:0000256" key="1">
    <source>
        <dbReference type="SAM" id="MobiDB-lite"/>
    </source>
</evidence>
<protein>
    <submittedName>
        <fullName evidence="3">Uncharacterized protein LOC116947671 isoform X3</fullName>
    </submittedName>
</protein>
<dbReference type="Proteomes" id="UP001318040">
    <property type="component" value="Chromosome 31"/>
</dbReference>
<keyword evidence="2" id="KW-1185">Reference proteome</keyword>
<name>A0AAJ7X347_PETMA</name>
<sequence length="243" mass="26884">MACSQLSVQLMSWALGVGGVAYLFHQQRHHTQYGRYQAAGTALPARLAWFLQELPSFLVPVLLLLGAGGADTLPLPNALLLLMFCGHYFQRGPAVRAGHGDQHPQRQHPAGSATPRRHPLQHPTRGSVRAGVGRELPGRDRGVERLRAGIMVAPRGDLLHLHRVRHRASRRPPPQILPRKVQELPQVASRAHPLPPVSQEPGAESQEPLEARGANDRDVIVVNYKKHSRACTDIDRTNERMTE</sequence>
<evidence type="ECO:0000313" key="2">
    <source>
        <dbReference type="Proteomes" id="UP001318040"/>
    </source>
</evidence>
<accession>A0AAJ7X347</accession>
<gene>
    <name evidence="3" type="primary">LOC116947671</name>
</gene>